<proteinExistence type="predicted"/>
<accession>A0A438NGW8</accession>
<evidence type="ECO:0000256" key="1">
    <source>
        <dbReference type="ARBA" id="ARBA00023015"/>
    </source>
</evidence>
<keyword evidence="3" id="KW-0804">Transcription</keyword>
<dbReference type="Pfam" id="PF00172">
    <property type="entry name" value="Zn_clus"/>
    <property type="match status" value="1"/>
</dbReference>
<dbReference type="PROSITE" id="PS00463">
    <property type="entry name" value="ZN2_CY6_FUNGAL_1"/>
    <property type="match status" value="1"/>
</dbReference>
<evidence type="ECO:0000256" key="4">
    <source>
        <dbReference type="ARBA" id="ARBA00023242"/>
    </source>
</evidence>
<evidence type="ECO:0000256" key="5">
    <source>
        <dbReference type="SAM" id="MobiDB-lite"/>
    </source>
</evidence>
<dbReference type="CDD" id="cd00067">
    <property type="entry name" value="GAL4"/>
    <property type="match status" value="1"/>
</dbReference>
<reference evidence="7 8" key="1">
    <citation type="submission" date="2017-03" db="EMBL/GenBank/DDBJ databases">
        <title>Genomes of endolithic fungi from Antarctica.</title>
        <authorList>
            <person name="Coleine C."/>
            <person name="Masonjones S."/>
            <person name="Stajich J.E."/>
        </authorList>
    </citation>
    <scope>NUCLEOTIDE SEQUENCE [LARGE SCALE GENOMIC DNA]</scope>
    <source>
        <strain evidence="7 8">CCFEE 6314</strain>
    </source>
</reference>
<evidence type="ECO:0000313" key="7">
    <source>
        <dbReference type="EMBL" id="RVX74972.1"/>
    </source>
</evidence>
<keyword evidence="1" id="KW-0805">Transcription regulation</keyword>
<dbReference type="EMBL" id="NAJM01000003">
    <property type="protein sequence ID" value="RVX74972.1"/>
    <property type="molecule type" value="Genomic_DNA"/>
</dbReference>
<name>A0A438NGW8_EXOME</name>
<dbReference type="PANTHER" id="PTHR47657">
    <property type="entry name" value="STEROL REGULATORY ELEMENT-BINDING PROTEIN ECM22"/>
    <property type="match status" value="1"/>
</dbReference>
<evidence type="ECO:0000256" key="2">
    <source>
        <dbReference type="ARBA" id="ARBA00023125"/>
    </source>
</evidence>
<feature type="compositionally biased region" description="Basic residues" evidence="5">
    <location>
        <begin position="15"/>
        <end position="25"/>
    </location>
</feature>
<evidence type="ECO:0000256" key="3">
    <source>
        <dbReference type="ARBA" id="ARBA00023163"/>
    </source>
</evidence>
<protein>
    <recommendedName>
        <fullName evidence="6">Zn(2)-C6 fungal-type domain-containing protein</fullName>
    </recommendedName>
</protein>
<organism evidence="7 8">
    <name type="scientific">Exophiala mesophila</name>
    <name type="common">Black yeast-like fungus</name>
    <dbReference type="NCBI Taxonomy" id="212818"/>
    <lineage>
        <taxon>Eukaryota</taxon>
        <taxon>Fungi</taxon>
        <taxon>Dikarya</taxon>
        <taxon>Ascomycota</taxon>
        <taxon>Pezizomycotina</taxon>
        <taxon>Eurotiomycetes</taxon>
        <taxon>Chaetothyriomycetidae</taxon>
        <taxon>Chaetothyriales</taxon>
        <taxon>Herpotrichiellaceae</taxon>
        <taxon>Exophiala</taxon>
    </lineage>
</organism>
<comment type="caution">
    <text evidence="7">The sequence shown here is derived from an EMBL/GenBank/DDBJ whole genome shotgun (WGS) entry which is preliminary data.</text>
</comment>
<dbReference type="PANTHER" id="PTHR47657:SF11">
    <property type="entry name" value="FINGER DOMAIN PROTEIN, PUTATIVE (AFU_ORTHOLOGUE AFUA_1G01650)-RELATED"/>
    <property type="match status" value="1"/>
</dbReference>
<feature type="compositionally biased region" description="Polar residues" evidence="5">
    <location>
        <begin position="1"/>
        <end position="14"/>
    </location>
</feature>
<dbReference type="PROSITE" id="PS50048">
    <property type="entry name" value="ZN2_CY6_FUNGAL_2"/>
    <property type="match status" value="1"/>
</dbReference>
<gene>
    <name evidence="7" type="ORF">B0A52_01249</name>
</gene>
<dbReference type="GO" id="GO:0000981">
    <property type="term" value="F:DNA-binding transcription factor activity, RNA polymerase II-specific"/>
    <property type="evidence" value="ECO:0007669"/>
    <property type="project" value="InterPro"/>
</dbReference>
<dbReference type="AlphaFoldDB" id="A0A438NGW8"/>
<dbReference type="InterPro" id="IPR036864">
    <property type="entry name" value="Zn2-C6_fun-type_DNA-bd_sf"/>
</dbReference>
<dbReference type="Proteomes" id="UP000288859">
    <property type="component" value="Unassembled WGS sequence"/>
</dbReference>
<evidence type="ECO:0000259" key="6">
    <source>
        <dbReference type="PROSITE" id="PS50048"/>
    </source>
</evidence>
<keyword evidence="4" id="KW-0539">Nucleus</keyword>
<sequence length="417" mass="47284">MAVSAVNPTTSSSPRPRKRKAHRKSKAGCRNCKLRRIKCDEALPTCVKCLEFAVSCNYNPKIPDLQPLEPHIRIKRTGTELIQSPILSKQDCITMISSSLRDDHPSPGLYLNFGVDELARVHRFQTRTVLYMGPNSSIHEYEKEVLRLACSHSFLMHIVLGVTASHDRHLQEHVTRAPFTAESYHLSRGIQLFHDKLSNPVISRDRDALWVASILLGIASFSSIATGVVEEAWPLASEDLAWLRLSEGKRVVFQLTNPARLDSAWRSSVKAYVSAVSLLVRDCHGETPFDHLCEEPGPDWPTSNPYQEMVPKLAHLLNLDYGESTFLPFLSFIMHMDRHFGDAVEQRDPWAMLMLAYWFAKVCRSRWWIARRAILSGLAICVYIERNFPHDERLQAACILPKAVLEPAMEADGLKYS</sequence>
<dbReference type="InterPro" id="IPR052400">
    <property type="entry name" value="Zn2-C6_fungal_TF"/>
</dbReference>
<dbReference type="GO" id="GO:0003677">
    <property type="term" value="F:DNA binding"/>
    <property type="evidence" value="ECO:0007669"/>
    <property type="project" value="UniProtKB-KW"/>
</dbReference>
<feature type="region of interest" description="Disordered" evidence="5">
    <location>
        <begin position="1"/>
        <end position="25"/>
    </location>
</feature>
<dbReference type="OrthoDB" id="3031538at2759"/>
<dbReference type="GO" id="GO:0008270">
    <property type="term" value="F:zinc ion binding"/>
    <property type="evidence" value="ECO:0007669"/>
    <property type="project" value="InterPro"/>
</dbReference>
<dbReference type="SMART" id="SM00066">
    <property type="entry name" value="GAL4"/>
    <property type="match status" value="1"/>
</dbReference>
<dbReference type="VEuPathDB" id="FungiDB:PV10_00435"/>
<dbReference type="InterPro" id="IPR001138">
    <property type="entry name" value="Zn2Cys6_DnaBD"/>
</dbReference>
<evidence type="ECO:0000313" key="8">
    <source>
        <dbReference type="Proteomes" id="UP000288859"/>
    </source>
</evidence>
<dbReference type="SUPFAM" id="SSF57701">
    <property type="entry name" value="Zn2/Cys6 DNA-binding domain"/>
    <property type="match status" value="1"/>
</dbReference>
<feature type="domain" description="Zn(2)-C6 fungal-type" evidence="6">
    <location>
        <begin position="28"/>
        <end position="58"/>
    </location>
</feature>
<dbReference type="Gene3D" id="4.10.240.10">
    <property type="entry name" value="Zn(2)-C6 fungal-type DNA-binding domain"/>
    <property type="match status" value="1"/>
</dbReference>
<keyword evidence="2" id="KW-0238">DNA-binding</keyword>